<protein>
    <submittedName>
        <fullName evidence="2">Uncharacterized protein</fullName>
    </submittedName>
</protein>
<evidence type="ECO:0000313" key="3">
    <source>
        <dbReference type="Proteomes" id="UP000221165"/>
    </source>
</evidence>
<dbReference type="AlphaFoldDB" id="A0A2C6KL68"/>
<comment type="caution">
    <text evidence="2">The sequence shown here is derived from an EMBL/GenBank/DDBJ whole genome shotgun (WGS) entry which is preliminary data.</text>
</comment>
<dbReference type="EMBL" id="MIGC01004609">
    <property type="protein sequence ID" value="PHJ17869.1"/>
    <property type="molecule type" value="Genomic_DNA"/>
</dbReference>
<name>A0A2C6KL68_9APIC</name>
<organism evidence="2 3">
    <name type="scientific">Cystoisospora suis</name>
    <dbReference type="NCBI Taxonomy" id="483139"/>
    <lineage>
        <taxon>Eukaryota</taxon>
        <taxon>Sar</taxon>
        <taxon>Alveolata</taxon>
        <taxon>Apicomplexa</taxon>
        <taxon>Conoidasida</taxon>
        <taxon>Coccidia</taxon>
        <taxon>Eucoccidiorida</taxon>
        <taxon>Eimeriorina</taxon>
        <taxon>Sarcocystidae</taxon>
        <taxon>Cystoisospora</taxon>
    </lineage>
</organism>
<evidence type="ECO:0000256" key="1">
    <source>
        <dbReference type="SAM" id="MobiDB-lite"/>
    </source>
</evidence>
<feature type="region of interest" description="Disordered" evidence="1">
    <location>
        <begin position="65"/>
        <end position="86"/>
    </location>
</feature>
<dbReference type="GeneID" id="94431656"/>
<proteinExistence type="predicted"/>
<reference evidence="2 3" key="1">
    <citation type="journal article" date="2017" name="Int. J. Parasitol.">
        <title>The genome of the protozoan parasite Cystoisospora suis and a reverse vaccinology approach to identify vaccine candidates.</title>
        <authorList>
            <person name="Palmieri N."/>
            <person name="Shrestha A."/>
            <person name="Ruttkowski B."/>
            <person name="Beck T."/>
            <person name="Vogl C."/>
            <person name="Tomley F."/>
            <person name="Blake D.P."/>
            <person name="Joachim A."/>
        </authorList>
    </citation>
    <scope>NUCLEOTIDE SEQUENCE [LARGE SCALE GENOMIC DNA]</scope>
    <source>
        <strain evidence="2 3">Wien I</strain>
    </source>
</reference>
<dbReference type="OrthoDB" id="332863at2759"/>
<gene>
    <name evidence="2" type="ORF">CSUI_008311</name>
</gene>
<sequence>MVFIDSEVPIEVSLWSGRNHTCSHKPALRKNPPQRCEVHQQLTLHLSAAALGGSAVVHSRKTRTLPPTIPASATGFKLDSGTKQKVHPARVTPVPQRAASRKKGVPPLGHVLFAFLPEVKRRKSVIFLR</sequence>
<evidence type="ECO:0000313" key="2">
    <source>
        <dbReference type="EMBL" id="PHJ17869.1"/>
    </source>
</evidence>
<dbReference type="VEuPathDB" id="ToxoDB:CSUI_008311"/>
<keyword evidence="3" id="KW-1185">Reference proteome</keyword>
<dbReference type="Proteomes" id="UP000221165">
    <property type="component" value="Unassembled WGS sequence"/>
</dbReference>
<dbReference type="RefSeq" id="XP_067919583.1">
    <property type="nucleotide sequence ID" value="XM_068068445.1"/>
</dbReference>
<accession>A0A2C6KL68</accession>